<evidence type="ECO:0000256" key="4">
    <source>
        <dbReference type="ARBA" id="ARBA00022729"/>
    </source>
</evidence>
<gene>
    <name evidence="10" type="primary">LOC115629648</name>
</gene>
<evidence type="ECO:0000256" key="3">
    <source>
        <dbReference type="ARBA" id="ARBA00022525"/>
    </source>
</evidence>
<dbReference type="GeneID" id="115629648"/>
<keyword evidence="3" id="KW-0964">Secreted</keyword>
<evidence type="ECO:0000256" key="7">
    <source>
        <dbReference type="SAM" id="SignalP"/>
    </source>
</evidence>
<evidence type="ECO:0000256" key="1">
    <source>
        <dbReference type="ARBA" id="ARBA00004613"/>
    </source>
</evidence>
<feature type="domain" description="Lipase" evidence="8">
    <location>
        <begin position="133"/>
        <end position="412"/>
    </location>
</feature>
<feature type="region of interest" description="Disordered" evidence="6">
    <location>
        <begin position="172"/>
        <end position="202"/>
    </location>
</feature>
<keyword evidence="9" id="KW-1185">Reference proteome</keyword>
<dbReference type="GO" id="GO:0016298">
    <property type="term" value="F:lipase activity"/>
    <property type="evidence" value="ECO:0007669"/>
    <property type="project" value="InterPro"/>
</dbReference>
<accession>A0A6J2U0Y6</accession>
<feature type="signal peptide" evidence="7">
    <location>
        <begin position="1"/>
        <end position="19"/>
    </location>
</feature>
<feature type="compositionally biased region" description="Low complexity" evidence="6">
    <location>
        <begin position="183"/>
        <end position="202"/>
    </location>
</feature>
<reference evidence="10" key="1">
    <citation type="submission" date="2025-08" db="UniProtKB">
        <authorList>
            <consortium name="RefSeq"/>
        </authorList>
    </citation>
    <scope>IDENTIFICATION</scope>
    <source>
        <strain evidence="10">11010-0011.00</strain>
        <tissue evidence="10">Whole body</tissue>
    </source>
</reference>
<evidence type="ECO:0000256" key="2">
    <source>
        <dbReference type="ARBA" id="ARBA00010701"/>
    </source>
</evidence>
<dbReference type="Gene3D" id="3.40.50.1820">
    <property type="entry name" value="alpha/beta hydrolase"/>
    <property type="match status" value="1"/>
</dbReference>
<protein>
    <submittedName>
        <fullName evidence="10">Vitellogenin-2</fullName>
    </submittedName>
</protein>
<evidence type="ECO:0000256" key="5">
    <source>
        <dbReference type="RuleBase" id="RU004262"/>
    </source>
</evidence>
<dbReference type="PANTHER" id="PTHR11610:SF149">
    <property type="entry name" value="FI01450P-RELATED"/>
    <property type="match status" value="1"/>
</dbReference>
<dbReference type="OrthoDB" id="6770740at2759"/>
<evidence type="ECO:0000313" key="10">
    <source>
        <dbReference type="RefSeq" id="XP_030382019.1"/>
    </source>
</evidence>
<evidence type="ECO:0000259" key="8">
    <source>
        <dbReference type="Pfam" id="PF00151"/>
    </source>
</evidence>
<keyword evidence="4 7" id="KW-0732">Signal</keyword>
<dbReference type="GO" id="GO:0017171">
    <property type="term" value="F:serine hydrolase activity"/>
    <property type="evidence" value="ECO:0007669"/>
    <property type="project" value="TreeGrafter"/>
</dbReference>
<organism evidence="9 10">
    <name type="scientific">Drosophila lebanonensis</name>
    <name type="common">Fruit fly</name>
    <name type="synonym">Scaptodrosophila lebanonensis</name>
    <dbReference type="NCBI Taxonomy" id="7225"/>
    <lineage>
        <taxon>Eukaryota</taxon>
        <taxon>Metazoa</taxon>
        <taxon>Ecdysozoa</taxon>
        <taxon>Arthropoda</taxon>
        <taxon>Hexapoda</taxon>
        <taxon>Insecta</taxon>
        <taxon>Pterygota</taxon>
        <taxon>Neoptera</taxon>
        <taxon>Endopterygota</taxon>
        <taxon>Diptera</taxon>
        <taxon>Brachycera</taxon>
        <taxon>Muscomorpha</taxon>
        <taxon>Ephydroidea</taxon>
        <taxon>Drosophilidae</taxon>
        <taxon>Scaptodrosophila</taxon>
    </lineage>
</organism>
<dbReference type="GO" id="GO:0005615">
    <property type="term" value="C:extracellular space"/>
    <property type="evidence" value="ECO:0007669"/>
    <property type="project" value="TreeGrafter"/>
</dbReference>
<dbReference type="InterPro" id="IPR000734">
    <property type="entry name" value="TAG_lipase"/>
</dbReference>
<dbReference type="CTD" id="31938"/>
<dbReference type="InterPro" id="IPR013818">
    <property type="entry name" value="Lipase"/>
</dbReference>
<dbReference type="RefSeq" id="XP_030382019.1">
    <property type="nucleotide sequence ID" value="XM_030526159.1"/>
</dbReference>
<dbReference type="InterPro" id="IPR029058">
    <property type="entry name" value="AB_hydrolase_fold"/>
</dbReference>
<feature type="chain" id="PRO_5026760948" evidence="7">
    <location>
        <begin position="20"/>
        <end position="442"/>
    </location>
</feature>
<dbReference type="SUPFAM" id="SSF53474">
    <property type="entry name" value="alpha/beta-Hydrolases"/>
    <property type="match status" value="1"/>
</dbReference>
<comment type="subcellular location">
    <subcellularLocation>
        <location evidence="1">Secreted</location>
    </subcellularLocation>
</comment>
<name>A0A6J2U0Y6_DROLE</name>
<proteinExistence type="inferred from homology"/>
<dbReference type="AlphaFoldDB" id="A0A6J2U0Y6"/>
<dbReference type="Pfam" id="PF00151">
    <property type="entry name" value="Lipase"/>
    <property type="match status" value="1"/>
</dbReference>
<dbReference type="PANTHER" id="PTHR11610">
    <property type="entry name" value="LIPASE"/>
    <property type="match status" value="1"/>
</dbReference>
<evidence type="ECO:0000313" key="9">
    <source>
        <dbReference type="Proteomes" id="UP000504634"/>
    </source>
</evidence>
<sequence>MNPLRILCLMGCLVAASMASPSWQQQRGSNSLQGYQDPSNWVSSNDIEQLPSLNEVTLKRVEQMSVEEGATMLNQLYHLAQVNGALKPTYVPEPSQVQGYIVTPRGEKIEFNLNNFVQTVRRLPNFGNEEVTIFITGLPQSISYMGKATRKLVQAYIQRYNLQSYRSQYQYGEQDNDNDSEEQQQLQGRSKQNGDNNNENETTGDLVVINLGDAIENFEQYTTFNVERFGALLGQQLVRLTDEANVPQEIIHLIGQGLGAHVAGVAGRQYTRQTGHKLRRITGLDPARLYAKAESKLSGLARGDADFVDAIHTSAYGMGSPERVGDVDFYPNGPAAGVPGADNVVEASLRATRYYAESVRPGNERNFPAVAATSYQEYKQNNGYGKRAYMGIAASYDIEGDYILQVNPKSPFGRNTPAQPQNGFHAIHGSWKQQQQNQQRLN</sequence>
<dbReference type="Proteomes" id="UP000504634">
    <property type="component" value="Unplaced"/>
</dbReference>
<dbReference type="GO" id="GO:0016042">
    <property type="term" value="P:lipid catabolic process"/>
    <property type="evidence" value="ECO:0007669"/>
    <property type="project" value="TreeGrafter"/>
</dbReference>
<evidence type="ECO:0000256" key="6">
    <source>
        <dbReference type="SAM" id="MobiDB-lite"/>
    </source>
</evidence>
<comment type="similarity">
    <text evidence="2 5">Belongs to the AB hydrolase superfamily. Lipase family.</text>
</comment>